<dbReference type="Pfam" id="PF04474">
    <property type="entry name" value="DUF554"/>
    <property type="match status" value="1"/>
</dbReference>
<keyword evidence="1" id="KW-1133">Transmembrane helix</keyword>
<keyword evidence="3" id="KW-1185">Reference proteome</keyword>
<sequence>MTGMGTLVNTGAVIAGGIAGTLLRSGIPEKYKKTVMQAIGLSVMFIGISGTIKEMLTIVAGNKLDRQFIMLMIFSLVFGGLIGEFLKIEKRLENIGVWFQSKIPARGGAFAEGFVTASLVYCVGAMAIVGSLEDGLSGNPSTLYAKSILDGVSAVVFAATMGIGVAFSAIPVLVYQGGITLLAGVIKPWLNDMVISQMSLVGGILIFAIGINLLELKKINVGNLLPAVFIPVLYFILRGLLGL</sequence>
<dbReference type="Proteomes" id="UP000191554">
    <property type="component" value="Unassembled WGS sequence"/>
</dbReference>
<reference evidence="2 3" key="1">
    <citation type="submission" date="2017-03" db="EMBL/GenBank/DDBJ databases">
        <title>Genome sequence of Clostridium hungatei DSM 14427.</title>
        <authorList>
            <person name="Poehlein A."/>
            <person name="Daniel R."/>
        </authorList>
    </citation>
    <scope>NUCLEOTIDE SEQUENCE [LARGE SCALE GENOMIC DNA]</scope>
    <source>
        <strain evidence="2 3">DSM 14427</strain>
    </source>
</reference>
<feature type="transmembrane region" description="Helical" evidence="1">
    <location>
        <begin position="109"/>
        <end position="132"/>
    </location>
</feature>
<proteinExistence type="predicted"/>
<name>A0A1V4SJ51_RUMHU</name>
<feature type="transmembrane region" description="Helical" evidence="1">
    <location>
        <begin position="194"/>
        <end position="214"/>
    </location>
</feature>
<evidence type="ECO:0000256" key="1">
    <source>
        <dbReference type="SAM" id="Phobius"/>
    </source>
</evidence>
<organism evidence="2 3">
    <name type="scientific">Ruminiclostridium hungatei</name>
    <name type="common">Clostridium hungatei</name>
    <dbReference type="NCBI Taxonomy" id="48256"/>
    <lineage>
        <taxon>Bacteria</taxon>
        <taxon>Bacillati</taxon>
        <taxon>Bacillota</taxon>
        <taxon>Clostridia</taxon>
        <taxon>Eubacteriales</taxon>
        <taxon>Oscillospiraceae</taxon>
        <taxon>Ruminiclostridium</taxon>
    </lineage>
</organism>
<protein>
    <submittedName>
        <fullName evidence="2">Putative membrane protein YdfK</fullName>
    </submittedName>
</protein>
<dbReference type="EMBL" id="MZGX01000013">
    <property type="protein sequence ID" value="OPX43890.1"/>
    <property type="molecule type" value="Genomic_DNA"/>
</dbReference>
<feature type="transmembrane region" description="Helical" evidence="1">
    <location>
        <begin position="68"/>
        <end position="88"/>
    </location>
</feature>
<accession>A0A1V4SJ51</accession>
<dbReference type="PANTHER" id="PTHR36111">
    <property type="entry name" value="INNER MEMBRANE PROTEIN-RELATED"/>
    <property type="match status" value="1"/>
</dbReference>
<feature type="transmembrane region" description="Helical" evidence="1">
    <location>
        <begin position="6"/>
        <end position="23"/>
    </location>
</feature>
<keyword evidence="1" id="KW-0812">Transmembrane</keyword>
<comment type="caution">
    <text evidence="2">The sequence shown here is derived from an EMBL/GenBank/DDBJ whole genome shotgun (WGS) entry which is preliminary data.</text>
</comment>
<feature type="transmembrane region" description="Helical" evidence="1">
    <location>
        <begin position="220"/>
        <end position="241"/>
    </location>
</feature>
<dbReference type="RefSeq" id="WP_080064570.1">
    <property type="nucleotide sequence ID" value="NZ_MZGX01000013.1"/>
</dbReference>
<evidence type="ECO:0000313" key="3">
    <source>
        <dbReference type="Proteomes" id="UP000191554"/>
    </source>
</evidence>
<gene>
    <name evidence="2" type="primary">ydfK</name>
    <name evidence="2" type="ORF">CLHUN_21330</name>
</gene>
<feature type="transmembrane region" description="Helical" evidence="1">
    <location>
        <begin position="35"/>
        <end position="56"/>
    </location>
</feature>
<dbReference type="OrthoDB" id="9797976at2"/>
<dbReference type="PANTHER" id="PTHR36111:SF2">
    <property type="entry name" value="INNER MEMBRANE PROTEIN"/>
    <property type="match status" value="1"/>
</dbReference>
<dbReference type="InterPro" id="IPR007563">
    <property type="entry name" value="DUF554"/>
</dbReference>
<evidence type="ECO:0000313" key="2">
    <source>
        <dbReference type="EMBL" id="OPX43890.1"/>
    </source>
</evidence>
<feature type="transmembrane region" description="Helical" evidence="1">
    <location>
        <begin position="152"/>
        <end position="174"/>
    </location>
</feature>
<keyword evidence="1" id="KW-0472">Membrane</keyword>
<dbReference type="AlphaFoldDB" id="A0A1V4SJ51"/>